<dbReference type="EMBL" id="CP014352">
    <property type="protein sequence ID" value="AMS05033.1"/>
    <property type="molecule type" value="Genomic_DNA"/>
</dbReference>
<dbReference type="PANTHER" id="PTHR43861">
    <property type="entry name" value="TRANS-ACONITATE 2-METHYLTRANSFERASE-RELATED"/>
    <property type="match status" value="1"/>
</dbReference>
<dbReference type="InterPro" id="IPR029063">
    <property type="entry name" value="SAM-dependent_MTases_sf"/>
</dbReference>
<keyword evidence="2" id="KW-0808">Transferase</keyword>
<gene>
    <name evidence="3" type="ORF">A8L58_07155</name>
    <name evidence="2" type="ORF">AXH35_05690</name>
</gene>
<keyword evidence="5" id="KW-1185">Reference proteome</keyword>
<evidence type="ECO:0000259" key="1">
    <source>
        <dbReference type="Pfam" id="PF08241"/>
    </source>
</evidence>
<evidence type="ECO:0000313" key="3">
    <source>
        <dbReference type="EMBL" id="AOZ46513.1"/>
    </source>
</evidence>
<dbReference type="Proteomes" id="UP000178666">
    <property type="component" value="Chromosome"/>
</dbReference>
<sequence length="274" mass="29886">MKTSQSYTESGYTHGHSAPVLAAHATRSAATSAGYLLPELEPGMSLLDIGCGPGTVTLDLAERVRPGRVVGVDPSLEALEAARDEASRRGDRTTDFMAADVAELPFADASFDVVHAHQVLQHLQDPVGALRGMARVSASLVAVRDVEYRTMSWYPDIPGLDKWLDTYRAIARANAAEPDAGRHLKSWARAAGLEDLQVTASTWCYTDPESVHWWSGSQAARVSGQTFARQAVEIGRSRADVEEMRRAWLDWGASPDAYFAMVHTELLARVPARR</sequence>
<evidence type="ECO:0000313" key="5">
    <source>
        <dbReference type="Proteomes" id="UP000178666"/>
    </source>
</evidence>
<protein>
    <submittedName>
        <fullName evidence="2">Methyltransferase type 11</fullName>
    </submittedName>
</protein>
<keyword evidence="2" id="KW-0489">Methyltransferase</keyword>
<evidence type="ECO:0000313" key="2">
    <source>
        <dbReference type="EMBL" id="AMS05033.1"/>
    </source>
</evidence>
<reference evidence="3 5" key="1">
    <citation type="journal article" date="2016" name="Plant Dis.">
        <title>Improved production of propionic acid using genome shuffling.</title>
        <authorList>
            <person name="Luna-Flores C.H."/>
            <person name="Palfreyman R.W."/>
            <person name="Kromer J.O."/>
            <person name="Nielsen L.K."/>
            <person name="Marcellin E."/>
        </authorList>
    </citation>
    <scope>NUCLEOTIDE SEQUENCE [LARGE SCALE GENOMIC DNA]</scope>
    <source>
        <strain evidence="3 5">F3E8</strain>
    </source>
</reference>
<reference evidence="2 4" key="2">
    <citation type="submission" date="2016-02" db="EMBL/GenBank/DDBJ databases">
        <title>Complete Genome Sequence of Propionibacterium acidipropionici ATCC 55737.</title>
        <authorList>
            <person name="Luna Flores C.H."/>
            <person name="Nielsen L.K."/>
            <person name="Marcellin E."/>
        </authorList>
    </citation>
    <scope>NUCLEOTIDE SEQUENCE [LARGE SCALE GENOMIC DNA]</scope>
    <source>
        <strain evidence="2 4">ATCC 55737</strain>
    </source>
</reference>
<dbReference type="InterPro" id="IPR013216">
    <property type="entry name" value="Methyltransf_11"/>
</dbReference>
<organism evidence="2 4">
    <name type="scientific">Acidipropionibacterium acidipropionici</name>
    <dbReference type="NCBI Taxonomy" id="1748"/>
    <lineage>
        <taxon>Bacteria</taxon>
        <taxon>Bacillati</taxon>
        <taxon>Actinomycetota</taxon>
        <taxon>Actinomycetes</taxon>
        <taxon>Propionibacteriales</taxon>
        <taxon>Propionibacteriaceae</taxon>
        <taxon>Acidipropionibacterium</taxon>
    </lineage>
</organism>
<dbReference type="RefSeq" id="WP_062819299.1">
    <property type="nucleotide sequence ID" value="NZ_CP014352.1"/>
</dbReference>
<evidence type="ECO:0000313" key="4">
    <source>
        <dbReference type="Proteomes" id="UP000075221"/>
    </source>
</evidence>
<dbReference type="SUPFAM" id="SSF53335">
    <property type="entry name" value="S-adenosyl-L-methionine-dependent methyltransferases"/>
    <property type="match status" value="1"/>
</dbReference>
<dbReference type="EMBL" id="CP015970">
    <property type="protein sequence ID" value="AOZ46513.1"/>
    <property type="molecule type" value="Genomic_DNA"/>
</dbReference>
<dbReference type="Proteomes" id="UP000075221">
    <property type="component" value="Chromosome"/>
</dbReference>
<dbReference type="CDD" id="cd02440">
    <property type="entry name" value="AdoMet_MTases"/>
    <property type="match status" value="1"/>
</dbReference>
<feature type="domain" description="Methyltransferase type 11" evidence="1">
    <location>
        <begin position="47"/>
        <end position="136"/>
    </location>
</feature>
<dbReference type="Gene3D" id="3.40.50.150">
    <property type="entry name" value="Vaccinia Virus protein VP39"/>
    <property type="match status" value="1"/>
</dbReference>
<dbReference type="Pfam" id="PF08241">
    <property type="entry name" value="Methyltransf_11"/>
    <property type="match status" value="1"/>
</dbReference>
<dbReference type="AlphaFoldDB" id="A0AAC8YE31"/>
<dbReference type="GO" id="GO:0008757">
    <property type="term" value="F:S-adenosylmethionine-dependent methyltransferase activity"/>
    <property type="evidence" value="ECO:0007669"/>
    <property type="project" value="InterPro"/>
</dbReference>
<name>A0AAC8YE31_9ACTN</name>
<dbReference type="GO" id="GO:0032259">
    <property type="term" value="P:methylation"/>
    <property type="evidence" value="ECO:0007669"/>
    <property type="project" value="UniProtKB-KW"/>
</dbReference>
<proteinExistence type="predicted"/>
<accession>A0AAC8YE31</accession>